<dbReference type="KEGG" id="panc:E2636_03215"/>
<organism evidence="1 2">
    <name type="scientific">Paenisporosarcina antarctica</name>
    <dbReference type="NCBI Taxonomy" id="417367"/>
    <lineage>
        <taxon>Bacteria</taxon>
        <taxon>Bacillati</taxon>
        <taxon>Bacillota</taxon>
        <taxon>Bacilli</taxon>
        <taxon>Bacillales</taxon>
        <taxon>Caryophanaceae</taxon>
        <taxon>Paenisporosarcina</taxon>
    </lineage>
</organism>
<sequence length="98" mass="11949">MLLFKYFKDDSGEYLGIRGEYEYFVFIPVTTNKKEIVTLFDYAEEKIEAHYLENEEEIHQMKIYMMEDPRIVKRIHAIKNYQKYYSISHDEFLESFPG</sequence>
<evidence type="ECO:0000313" key="1">
    <source>
        <dbReference type="EMBL" id="QBP40219.1"/>
    </source>
</evidence>
<dbReference type="OrthoDB" id="2453069at2"/>
<dbReference type="Proteomes" id="UP000294292">
    <property type="component" value="Chromosome"/>
</dbReference>
<evidence type="ECO:0000313" key="2">
    <source>
        <dbReference type="Proteomes" id="UP000294292"/>
    </source>
</evidence>
<dbReference type="AlphaFoldDB" id="A0A4P6ZW05"/>
<dbReference type="RefSeq" id="WP_017379109.1">
    <property type="nucleotide sequence ID" value="NZ_CP038015.1"/>
</dbReference>
<accession>A0A4P6ZW05</accession>
<keyword evidence="2" id="KW-1185">Reference proteome</keyword>
<gene>
    <name evidence="1" type="ORF">E2636_03215</name>
</gene>
<reference evidence="1 2" key="1">
    <citation type="submission" date="2019-03" db="EMBL/GenBank/DDBJ databases">
        <title>Complete genome sequence of Paenisporosarcina antarctica CGMCC 1.6503T.</title>
        <authorList>
            <person name="Rong J.-C."/>
            <person name="Chi N.-Y."/>
            <person name="Zhang Q.-F."/>
        </authorList>
    </citation>
    <scope>NUCLEOTIDE SEQUENCE [LARGE SCALE GENOMIC DNA]</scope>
    <source>
        <strain evidence="1 2">CGMCC 1.6503</strain>
    </source>
</reference>
<protein>
    <submittedName>
        <fullName evidence="1">Uncharacterized protein</fullName>
    </submittedName>
</protein>
<dbReference type="EMBL" id="CP038015">
    <property type="protein sequence ID" value="QBP40219.1"/>
    <property type="molecule type" value="Genomic_DNA"/>
</dbReference>
<name>A0A4P6ZW05_9BACL</name>
<proteinExistence type="predicted"/>